<dbReference type="InterPro" id="IPR003593">
    <property type="entry name" value="AAA+_ATPase"/>
</dbReference>
<keyword evidence="3" id="KW-0813">Transport</keyword>
<dbReference type="EMBL" id="JFKA01000004">
    <property type="protein sequence ID" value="OSQ38327.1"/>
    <property type="molecule type" value="Genomic_DNA"/>
</dbReference>
<dbReference type="GO" id="GO:0005524">
    <property type="term" value="F:ATP binding"/>
    <property type="evidence" value="ECO:0007669"/>
    <property type="project" value="UniProtKB-KW"/>
</dbReference>
<dbReference type="InterPro" id="IPR050388">
    <property type="entry name" value="ABC_Ni/Peptide_Import"/>
</dbReference>
<proteinExistence type="inferred from homology"/>
<evidence type="ECO:0000256" key="4">
    <source>
        <dbReference type="ARBA" id="ARBA00022475"/>
    </source>
</evidence>
<dbReference type="GO" id="GO:0016887">
    <property type="term" value="F:ATP hydrolysis activity"/>
    <property type="evidence" value="ECO:0007669"/>
    <property type="project" value="InterPro"/>
</dbReference>
<dbReference type="AlphaFoldDB" id="A0A1Y2KZP5"/>
<dbReference type="GO" id="GO:0055085">
    <property type="term" value="P:transmembrane transport"/>
    <property type="evidence" value="ECO:0007669"/>
    <property type="project" value="UniProtKB-ARBA"/>
</dbReference>
<keyword evidence="6 9" id="KW-0067">ATP-binding</keyword>
<dbReference type="SMART" id="SM00382">
    <property type="entry name" value="AAA"/>
    <property type="match status" value="1"/>
</dbReference>
<evidence type="ECO:0000256" key="3">
    <source>
        <dbReference type="ARBA" id="ARBA00022448"/>
    </source>
</evidence>
<evidence type="ECO:0000256" key="6">
    <source>
        <dbReference type="ARBA" id="ARBA00022840"/>
    </source>
</evidence>
<dbReference type="RefSeq" id="WP_085582315.1">
    <property type="nucleotide sequence ID" value="NZ_JFKA01000004.1"/>
</dbReference>
<keyword evidence="10" id="KW-1185">Reference proteome</keyword>
<evidence type="ECO:0000313" key="9">
    <source>
        <dbReference type="EMBL" id="OSQ38327.1"/>
    </source>
</evidence>
<dbReference type="CDD" id="cd03257">
    <property type="entry name" value="ABC_NikE_OppD_transporters"/>
    <property type="match status" value="1"/>
</dbReference>
<dbReference type="SUPFAM" id="SSF52540">
    <property type="entry name" value="P-loop containing nucleoside triphosphate hydrolases"/>
    <property type="match status" value="1"/>
</dbReference>
<dbReference type="InterPro" id="IPR003439">
    <property type="entry name" value="ABC_transporter-like_ATP-bd"/>
</dbReference>
<sequence length="336" mass="36703">MSNILDVQGLTTVFKTHDGDVKAVNDVSFSIKAGEALGIVGESGSGKSQTFLSIMGLLATNGYSTGSAKLTGQELIGLPTRDLNKVRGLRMSMIFQDPMTSLNPYMRISKQLSEVLVHHKGMSEKDARASALEMLDRVRIPEARKRFDMYPHEFSGGMRQRVMIAMALLCEPELLIADEPTTALDVTVQAQILDLLGDLKRDFNTAIVMITHDLGVVAGICDHVQVMYAGRIIESAPVNELFANPQHPYTAGLLASSPRLDIVNSEEKLTTIPGQPPNLQRLPTGCSFAPRCPHAFDRCIAELPMPRPTETRSPDHSPDDIHVKACHLEDHKGLAA</sequence>
<reference evidence="9 10" key="1">
    <citation type="submission" date="2014-03" db="EMBL/GenBank/DDBJ databases">
        <title>The draft genome sequence of Thalassospira mesophila JCM 18969.</title>
        <authorList>
            <person name="Lai Q."/>
            <person name="Shao Z."/>
        </authorList>
    </citation>
    <scope>NUCLEOTIDE SEQUENCE [LARGE SCALE GENOMIC DNA]</scope>
    <source>
        <strain evidence="9 10">JCM 18969</strain>
    </source>
</reference>
<evidence type="ECO:0000256" key="7">
    <source>
        <dbReference type="ARBA" id="ARBA00023136"/>
    </source>
</evidence>
<dbReference type="InterPro" id="IPR013563">
    <property type="entry name" value="Oligopep_ABC_C"/>
</dbReference>
<organism evidence="9 10">
    <name type="scientific">Thalassospira mesophila</name>
    <dbReference type="NCBI Taxonomy" id="1293891"/>
    <lineage>
        <taxon>Bacteria</taxon>
        <taxon>Pseudomonadati</taxon>
        <taxon>Pseudomonadota</taxon>
        <taxon>Alphaproteobacteria</taxon>
        <taxon>Rhodospirillales</taxon>
        <taxon>Thalassospiraceae</taxon>
        <taxon>Thalassospira</taxon>
    </lineage>
</organism>
<dbReference type="Pfam" id="PF00005">
    <property type="entry name" value="ABC_tran"/>
    <property type="match status" value="1"/>
</dbReference>
<evidence type="ECO:0000313" key="10">
    <source>
        <dbReference type="Proteomes" id="UP000193391"/>
    </source>
</evidence>
<keyword evidence="7" id="KW-0472">Membrane</keyword>
<comment type="similarity">
    <text evidence="2">Belongs to the ABC transporter superfamily.</text>
</comment>
<dbReference type="OrthoDB" id="37801at2"/>
<dbReference type="InterPro" id="IPR017871">
    <property type="entry name" value="ABC_transporter-like_CS"/>
</dbReference>
<dbReference type="FunFam" id="3.40.50.300:FF:000016">
    <property type="entry name" value="Oligopeptide ABC transporter ATP-binding component"/>
    <property type="match status" value="1"/>
</dbReference>
<name>A0A1Y2KZP5_9PROT</name>
<evidence type="ECO:0000256" key="5">
    <source>
        <dbReference type="ARBA" id="ARBA00022741"/>
    </source>
</evidence>
<feature type="domain" description="ABC transporter" evidence="8">
    <location>
        <begin position="5"/>
        <end position="254"/>
    </location>
</feature>
<dbReference type="GO" id="GO:0015833">
    <property type="term" value="P:peptide transport"/>
    <property type="evidence" value="ECO:0007669"/>
    <property type="project" value="InterPro"/>
</dbReference>
<gene>
    <name evidence="9" type="primary">oppD</name>
    <name evidence="9" type="ORF">TMES_10655</name>
</gene>
<dbReference type="InterPro" id="IPR027417">
    <property type="entry name" value="P-loop_NTPase"/>
</dbReference>
<dbReference type="PROSITE" id="PS00211">
    <property type="entry name" value="ABC_TRANSPORTER_1"/>
    <property type="match status" value="1"/>
</dbReference>
<dbReference type="PROSITE" id="PS50893">
    <property type="entry name" value="ABC_TRANSPORTER_2"/>
    <property type="match status" value="1"/>
</dbReference>
<accession>A0A1Y2KZP5</accession>
<dbReference type="Pfam" id="PF08352">
    <property type="entry name" value="oligo_HPY"/>
    <property type="match status" value="1"/>
</dbReference>
<protein>
    <submittedName>
        <fullName evidence="9">Oligopeptide transporter ATP-binding component</fullName>
    </submittedName>
</protein>
<dbReference type="Gene3D" id="3.40.50.300">
    <property type="entry name" value="P-loop containing nucleotide triphosphate hydrolases"/>
    <property type="match status" value="1"/>
</dbReference>
<evidence type="ECO:0000256" key="1">
    <source>
        <dbReference type="ARBA" id="ARBA00004417"/>
    </source>
</evidence>
<keyword evidence="4" id="KW-1003">Cell membrane</keyword>
<dbReference type="NCBIfam" id="TIGR01727">
    <property type="entry name" value="oligo_HPY"/>
    <property type="match status" value="1"/>
</dbReference>
<dbReference type="Proteomes" id="UP000193391">
    <property type="component" value="Unassembled WGS sequence"/>
</dbReference>
<dbReference type="PANTHER" id="PTHR43297:SF7">
    <property type="entry name" value="D,D-DIPEPTIDE TRANSPORT ATP-BINDING PROTEIN DDPD-RELATED"/>
    <property type="match status" value="1"/>
</dbReference>
<evidence type="ECO:0000256" key="2">
    <source>
        <dbReference type="ARBA" id="ARBA00005417"/>
    </source>
</evidence>
<dbReference type="STRING" id="1293891.TMES_10655"/>
<comment type="caution">
    <text evidence="9">The sequence shown here is derived from an EMBL/GenBank/DDBJ whole genome shotgun (WGS) entry which is preliminary data.</text>
</comment>
<comment type="subcellular location">
    <subcellularLocation>
        <location evidence="1">Cell inner membrane</location>
        <topology evidence="1">Peripheral membrane protein</topology>
    </subcellularLocation>
</comment>
<dbReference type="GO" id="GO:0005886">
    <property type="term" value="C:plasma membrane"/>
    <property type="evidence" value="ECO:0007669"/>
    <property type="project" value="UniProtKB-SubCell"/>
</dbReference>
<dbReference type="PANTHER" id="PTHR43297">
    <property type="entry name" value="OLIGOPEPTIDE TRANSPORT ATP-BINDING PROTEIN APPD"/>
    <property type="match status" value="1"/>
</dbReference>
<keyword evidence="5" id="KW-0547">Nucleotide-binding</keyword>
<evidence type="ECO:0000259" key="8">
    <source>
        <dbReference type="PROSITE" id="PS50893"/>
    </source>
</evidence>